<reference evidence="2" key="2">
    <citation type="submission" date="2022-01" db="EMBL/GenBank/DDBJ databases">
        <authorList>
            <person name="Yamashiro T."/>
            <person name="Shiraishi A."/>
            <person name="Satake H."/>
            <person name="Nakayama K."/>
        </authorList>
    </citation>
    <scope>NUCLEOTIDE SEQUENCE</scope>
</reference>
<feature type="region of interest" description="Disordered" evidence="1">
    <location>
        <begin position="1"/>
        <end position="20"/>
    </location>
</feature>
<dbReference type="Proteomes" id="UP001151760">
    <property type="component" value="Unassembled WGS sequence"/>
</dbReference>
<organism evidence="2 3">
    <name type="scientific">Tanacetum coccineum</name>
    <dbReference type="NCBI Taxonomy" id="301880"/>
    <lineage>
        <taxon>Eukaryota</taxon>
        <taxon>Viridiplantae</taxon>
        <taxon>Streptophyta</taxon>
        <taxon>Embryophyta</taxon>
        <taxon>Tracheophyta</taxon>
        <taxon>Spermatophyta</taxon>
        <taxon>Magnoliopsida</taxon>
        <taxon>eudicotyledons</taxon>
        <taxon>Gunneridae</taxon>
        <taxon>Pentapetalae</taxon>
        <taxon>asterids</taxon>
        <taxon>campanulids</taxon>
        <taxon>Asterales</taxon>
        <taxon>Asteraceae</taxon>
        <taxon>Asteroideae</taxon>
        <taxon>Anthemideae</taxon>
        <taxon>Anthemidinae</taxon>
        <taxon>Tanacetum</taxon>
    </lineage>
</organism>
<reference evidence="2" key="1">
    <citation type="journal article" date="2022" name="Int. J. Mol. Sci.">
        <title>Draft Genome of Tanacetum Coccineum: Genomic Comparison of Closely Related Tanacetum-Family Plants.</title>
        <authorList>
            <person name="Yamashiro T."/>
            <person name="Shiraishi A."/>
            <person name="Nakayama K."/>
            <person name="Satake H."/>
        </authorList>
    </citation>
    <scope>NUCLEOTIDE SEQUENCE</scope>
</reference>
<sequence>MSTAKGSKKKGAGSLGSSSSMNDEALARLMVSELATHNERAIAMKKEERVAFLEIRRRKPYDHLNDDCNISHFHVIIRLY</sequence>
<comment type="caution">
    <text evidence="2">The sequence shown here is derived from an EMBL/GenBank/DDBJ whole genome shotgun (WGS) entry which is preliminary data.</text>
</comment>
<dbReference type="EMBL" id="BQNB010016647">
    <property type="protein sequence ID" value="GJT54140.1"/>
    <property type="molecule type" value="Genomic_DNA"/>
</dbReference>
<accession>A0ABQ5ETA3</accession>
<feature type="compositionally biased region" description="Basic residues" evidence="1">
    <location>
        <begin position="1"/>
        <end position="11"/>
    </location>
</feature>
<keyword evidence="3" id="KW-1185">Reference proteome</keyword>
<evidence type="ECO:0000313" key="2">
    <source>
        <dbReference type="EMBL" id="GJT54140.1"/>
    </source>
</evidence>
<evidence type="ECO:0000313" key="3">
    <source>
        <dbReference type="Proteomes" id="UP001151760"/>
    </source>
</evidence>
<protein>
    <submittedName>
        <fullName evidence="2">Uncharacterized protein</fullName>
    </submittedName>
</protein>
<proteinExistence type="predicted"/>
<evidence type="ECO:0000256" key="1">
    <source>
        <dbReference type="SAM" id="MobiDB-lite"/>
    </source>
</evidence>
<gene>
    <name evidence="2" type="ORF">Tco_0989194</name>
</gene>
<name>A0ABQ5ETA3_9ASTR</name>